<dbReference type="InterPro" id="IPR004474">
    <property type="entry name" value="LytR_CpsA_psr"/>
</dbReference>
<comment type="similarity">
    <text evidence="1">Belongs to the LytR/CpsA/Psr (LCP) family.</text>
</comment>
<dbReference type="NCBIfam" id="TIGR00350">
    <property type="entry name" value="lytR_cpsA_psr"/>
    <property type="match status" value="1"/>
</dbReference>
<evidence type="ECO:0000259" key="5">
    <source>
        <dbReference type="Pfam" id="PF13399"/>
    </source>
</evidence>
<keyword evidence="3" id="KW-0472">Membrane</keyword>
<organism evidence="7">
    <name type="scientific">Streptantibioticus silvisoli</name>
    <dbReference type="NCBI Taxonomy" id="2705255"/>
    <lineage>
        <taxon>Bacteria</taxon>
        <taxon>Bacillati</taxon>
        <taxon>Actinomycetota</taxon>
        <taxon>Actinomycetes</taxon>
        <taxon>Kitasatosporales</taxon>
        <taxon>Streptomycetaceae</taxon>
        <taxon>Streptantibioticus</taxon>
    </lineage>
</organism>
<reference evidence="7 8" key="1">
    <citation type="submission" date="2023-05" db="EMBL/GenBank/DDBJ databases">
        <title>Streptantibioticus silvisoli sp. nov., acidotolerant actinomycetes 1 from pine litter.</title>
        <authorList>
            <person name="Swiecimska M."/>
            <person name="Golinska P."/>
            <person name="Sangal V."/>
            <person name="Wachnowicz B."/>
            <person name="Goodfellow M."/>
        </authorList>
    </citation>
    <scope>NUCLEOTIDE SEQUENCE</scope>
    <source>
        <strain evidence="7">SL13</strain>
        <strain evidence="6 8">SL54</strain>
    </source>
</reference>
<dbReference type="PANTHER" id="PTHR33392:SF6">
    <property type="entry name" value="POLYISOPRENYL-TEICHOIC ACID--PEPTIDOGLYCAN TEICHOIC ACID TRANSFERASE TAGU"/>
    <property type="match status" value="1"/>
</dbReference>
<dbReference type="EMBL" id="JAAGKO020000061">
    <property type="protein sequence ID" value="MDI5966781.1"/>
    <property type="molecule type" value="Genomic_DNA"/>
</dbReference>
<dbReference type="PANTHER" id="PTHR33392">
    <property type="entry name" value="POLYISOPRENYL-TEICHOIC ACID--PEPTIDOGLYCAN TEICHOIC ACID TRANSFERASE TAGU"/>
    <property type="match status" value="1"/>
</dbReference>
<accession>A0AA90H699</accession>
<name>A0AA90H699_9ACTN</name>
<evidence type="ECO:0000256" key="2">
    <source>
        <dbReference type="SAM" id="MobiDB-lite"/>
    </source>
</evidence>
<feature type="transmembrane region" description="Helical" evidence="3">
    <location>
        <begin position="40"/>
        <end position="62"/>
    </location>
</feature>
<feature type="domain" description="LytR/CpsA/Psr regulator C-terminal" evidence="5">
    <location>
        <begin position="392"/>
        <end position="475"/>
    </location>
</feature>
<dbReference type="InterPro" id="IPR027381">
    <property type="entry name" value="LytR/CpsA/Psr_C"/>
</dbReference>
<dbReference type="Pfam" id="PF13399">
    <property type="entry name" value="LytR_C"/>
    <property type="match status" value="1"/>
</dbReference>
<evidence type="ECO:0000313" key="6">
    <source>
        <dbReference type="EMBL" id="MDI5966781.1"/>
    </source>
</evidence>
<dbReference type="Proteomes" id="UP001156398">
    <property type="component" value="Unassembled WGS sequence"/>
</dbReference>
<feature type="region of interest" description="Disordered" evidence="2">
    <location>
        <begin position="532"/>
        <end position="555"/>
    </location>
</feature>
<sequence>MAKPSHTPRDRSASRGSGAPGDQRDFAPGRRGRRGRRRGLKIAGLVTGFVVVVAGVGGVWAYEKLNGNIKSDDLYAGKGGDTLHEKADAFGRTPINILVIGSDSRTDKADCAIGGACQGGDGGARADVEMVLHISADRSNATVLSIPRDLETALPACTDDDNHTSVGPRTDMINSALGYSPGCSVLAVQQLTGIPIDHFMMVDFSGVVNMADAVGGVHICVDHNIYDPYSHLKLKSGGHTLQGVAALEFLRTRHGFGGGTDTGRTVAQHRYLTSLINKLKSAGTLTDPAAVWKLATAATKSLTVDGGPNGIGSIGKLTGLAQDVNKVPADRITFTTMQTYDDPDPDESGRLLAAPNAQTLFKAIADDQSLTTAGGGKSAAAASATAIPTGGIAVHVENGTLAPGRAGGIRTALVADGFSPASTAGNGPSASTTTLTYPAGQQPQAKAVAGALGLPSAALKQGTGAGFTLLVGADWPTGTAFPGHRGTPAPVDTAAALGGASQQNGGDTGKCAQVGTADTLIGATATGRITTAPTPYGMSPEHAYAISPDVPDSAP</sequence>
<evidence type="ECO:0000313" key="8">
    <source>
        <dbReference type="Proteomes" id="UP001156398"/>
    </source>
</evidence>
<feature type="region of interest" description="Disordered" evidence="2">
    <location>
        <begin position="1"/>
        <end position="34"/>
    </location>
</feature>
<dbReference type="AlphaFoldDB" id="A0AA90H699"/>
<evidence type="ECO:0000256" key="3">
    <source>
        <dbReference type="SAM" id="Phobius"/>
    </source>
</evidence>
<dbReference type="InterPro" id="IPR050922">
    <property type="entry name" value="LytR/CpsA/Psr_CW_biosynth"/>
</dbReference>
<dbReference type="Gene3D" id="3.30.70.2390">
    <property type="match status" value="1"/>
</dbReference>
<keyword evidence="8" id="KW-1185">Reference proteome</keyword>
<protein>
    <submittedName>
        <fullName evidence="7">LCP family protein</fullName>
    </submittedName>
</protein>
<keyword evidence="3" id="KW-0812">Transmembrane</keyword>
<gene>
    <name evidence="6" type="ORF">POF43_029305</name>
    <name evidence="7" type="ORF">POF50_017970</name>
</gene>
<feature type="domain" description="Cell envelope-related transcriptional attenuator" evidence="4">
    <location>
        <begin position="125"/>
        <end position="280"/>
    </location>
</feature>
<dbReference type="RefSeq" id="WP_271317001.1">
    <property type="nucleotide sequence ID" value="NZ_JAAGKO020000061.1"/>
</dbReference>
<keyword evidence="3" id="KW-1133">Transmembrane helix</keyword>
<proteinExistence type="inferred from homology"/>
<evidence type="ECO:0000313" key="7">
    <source>
        <dbReference type="EMBL" id="MDI5971207.1"/>
    </source>
</evidence>
<evidence type="ECO:0000259" key="4">
    <source>
        <dbReference type="Pfam" id="PF03816"/>
    </source>
</evidence>
<dbReference type="Pfam" id="PF03816">
    <property type="entry name" value="LytR_cpsA_psr"/>
    <property type="match status" value="1"/>
</dbReference>
<comment type="caution">
    <text evidence="7">The sequence shown here is derived from an EMBL/GenBank/DDBJ whole genome shotgun (WGS) entry which is preliminary data.</text>
</comment>
<dbReference type="EMBL" id="JABXJJ020000020">
    <property type="protein sequence ID" value="MDI5971207.1"/>
    <property type="molecule type" value="Genomic_DNA"/>
</dbReference>
<dbReference type="Gene3D" id="3.40.630.190">
    <property type="entry name" value="LCP protein"/>
    <property type="match status" value="1"/>
</dbReference>
<evidence type="ECO:0000256" key="1">
    <source>
        <dbReference type="ARBA" id="ARBA00006068"/>
    </source>
</evidence>